<accession>A0A8I2YDB0</accession>
<evidence type="ECO:0000313" key="2">
    <source>
        <dbReference type="EMBL" id="KAG6369778.1"/>
    </source>
</evidence>
<evidence type="ECO:0000256" key="1">
    <source>
        <dbReference type="SAM" id="MobiDB-lite"/>
    </source>
</evidence>
<dbReference type="Proteomes" id="UP000683000">
    <property type="component" value="Unassembled WGS sequence"/>
</dbReference>
<feature type="compositionally biased region" description="Basic and acidic residues" evidence="1">
    <location>
        <begin position="1"/>
        <end position="12"/>
    </location>
</feature>
<protein>
    <submittedName>
        <fullName evidence="2">Uncharacterized protein</fullName>
    </submittedName>
</protein>
<dbReference type="AlphaFoldDB" id="A0A8I2YDB0"/>
<feature type="region of interest" description="Disordered" evidence="1">
    <location>
        <begin position="1"/>
        <end position="39"/>
    </location>
</feature>
<gene>
    <name evidence="2" type="ORF">JVT61DRAFT_13538</name>
</gene>
<name>A0A8I2YDB0_9AGAM</name>
<comment type="caution">
    <text evidence="2">The sequence shown here is derived from an EMBL/GenBank/DDBJ whole genome shotgun (WGS) entry which is preliminary data.</text>
</comment>
<sequence>MVNRNIQDEDKGLSTSTGKVAKKSKGKKNISGPHKPNIIMPGKSNIQQMFEDFQNDFSNVT</sequence>
<proteinExistence type="predicted"/>
<organism evidence="2 3">
    <name type="scientific">Boletus reticuloceps</name>
    <dbReference type="NCBI Taxonomy" id="495285"/>
    <lineage>
        <taxon>Eukaryota</taxon>
        <taxon>Fungi</taxon>
        <taxon>Dikarya</taxon>
        <taxon>Basidiomycota</taxon>
        <taxon>Agaricomycotina</taxon>
        <taxon>Agaricomycetes</taxon>
        <taxon>Agaricomycetidae</taxon>
        <taxon>Boletales</taxon>
        <taxon>Boletineae</taxon>
        <taxon>Boletaceae</taxon>
        <taxon>Boletoideae</taxon>
        <taxon>Boletus</taxon>
    </lineage>
</organism>
<keyword evidence="3" id="KW-1185">Reference proteome</keyword>
<reference evidence="2" key="1">
    <citation type="submission" date="2021-03" db="EMBL/GenBank/DDBJ databases">
        <title>Evolutionary innovations through gain and loss of genes in the ectomycorrhizal Boletales.</title>
        <authorList>
            <person name="Wu G."/>
            <person name="Miyauchi S."/>
            <person name="Morin E."/>
            <person name="Yang Z.-L."/>
            <person name="Xu J."/>
            <person name="Martin F.M."/>
        </authorList>
    </citation>
    <scope>NUCLEOTIDE SEQUENCE</scope>
    <source>
        <strain evidence="2">BR01</strain>
    </source>
</reference>
<evidence type="ECO:0000313" key="3">
    <source>
        <dbReference type="Proteomes" id="UP000683000"/>
    </source>
</evidence>
<dbReference type="EMBL" id="JAGFBS010000065">
    <property type="protein sequence ID" value="KAG6369778.1"/>
    <property type="molecule type" value="Genomic_DNA"/>
</dbReference>